<accession>A0ABX0CGZ6</accession>
<keyword evidence="4" id="KW-1185">Reference proteome</keyword>
<evidence type="ECO:0000259" key="2">
    <source>
        <dbReference type="SMART" id="SM00198"/>
    </source>
</evidence>
<evidence type="ECO:0000313" key="3">
    <source>
        <dbReference type="EMBL" id="NEW55775.1"/>
    </source>
</evidence>
<gene>
    <name evidence="3" type="ORF">GV794_08930</name>
</gene>
<dbReference type="SMART" id="SM00198">
    <property type="entry name" value="SCP"/>
    <property type="match status" value="1"/>
</dbReference>
<dbReference type="Gene3D" id="3.40.33.10">
    <property type="entry name" value="CAP"/>
    <property type="match status" value="1"/>
</dbReference>
<sequence length="180" mass="19424">MRTGRMLSITTAGVFAALVAIAGPAAGQGFPQYAHTGLDAHNNYRARHGSPAMSLTQDLVTRAGKCAQYYADKGTIDHSCPHKNGAGENLFMATGGTSDAVHNVEVATQVWYDEIADYDYNNPGFANNTGHFTQLVWKASTRLGVGFSTKNNKHIVVALYLEHGNVAGRSNFEQNVPRPR</sequence>
<dbReference type="InterPro" id="IPR018244">
    <property type="entry name" value="Allrgn_V5/Tpx1_CS"/>
</dbReference>
<reference evidence="3 4" key="1">
    <citation type="submission" date="2020-01" db="EMBL/GenBank/DDBJ databases">
        <title>Genetics and antimicrobial susceptibilities of Nocardia species isolated from the soil; a comparison with species isolated from humans.</title>
        <authorList>
            <person name="Carrasco G."/>
            <person name="Monzon S."/>
            <person name="Sansegundo M."/>
            <person name="Garcia E."/>
            <person name="Garrido N."/>
            <person name="Medina M.J."/>
            <person name="Villalon P."/>
            <person name="Ramirez-Arocha A.C."/>
            <person name="Jimenez P."/>
            <person name="Cuesta I."/>
            <person name="Valdezate S."/>
        </authorList>
    </citation>
    <scope>NUCLEOTIDE SEQUENCE [LARGE SCALE GENOMIC DNA]</scope>
    <source>
        <strain evidence="3 4">CNM20110649</strain>
    </source>
</reference>
<dbReference type="PANTHER" id="PTHR10334">
    <property type="entry name" value="CYSTEINE-RICH SECRETORY PROTEIN-RELATED"/>
    <property type="match status" value="1"/>
</dbReference>
<evidence type="ECO:0000256" key="1">
    <source>
        <dbReference type="SAM" id="SignalP"/>
    </source>
</evidence>
<dbReference type="InterPro" id="IPR034113">
    <property type="entry name" value="SCP_GAPR1-like"/>
</dbReference>
<dbReference type="PRINTS" id="PR00837">
    <property type="entry name" value="V5TPXLIKE"/>
</dbReference>
<dbReference type="InterPro" id="IPR035940">
    <property type="entry name" value="CAP_sf"/>
</dbReference>
<dbReference type="Proteomes" id="UP000470876">
    <property type="component" value="Unassembled WGS sequence"/>
</dbReference>
<dbReference type="Pfam" id="PF00188">
    <property type="entry name" value="CAP"/>
    <property type="match status" value="1"/>
</dbReference>
<dbReference type="RefSeq" id="WP_163955773.1">
    <property type="nucleotide sequence ID" value="NZ_JAAGUX010000011.1"/>
</dbReference>
<dbReference type="CDD" id="cd05382">
    <property type="entry name" value="CAP_GAPR1-like"/>
    <property type="match status" value="1"/>
</dbReference>
<feature type="domain" description="SCP" evidence="2">
    <location>
        <begin position="32"/>
        <end position="168"/>
    </location>
</feature>
<evidence type="ECO:0000313" key="4">
    <source>
        <dbReference type="Proteomes" id="UP000470876"/>
    </source>
</evidence>
<dbReference type="InterPro" id="IPR001283">
    <property type="entry name" value="CRISP-related"/>
</dbReference>
<dbReference type="SUPFAM" id="SSF55797">
    <property type="entry name" value="PR-1-like"/>
    <property type="match status" value="1"/>
</dbReference>
<dbReference type="InterPro" id="IPR014044">
    <property type="entry name" value="CAP_dom"/>
</dbReference>
<name>A0ABX0CGZ6_9NOCA</name>
<feature type="chain" id="PRO_5045617605" evidence="1">
    <location>
        <begin position="23"/>
        <end position="180"/>
    </location>
</feature>
<keyword evidence="1" id="KW-0732">Signal</keyword>
<comment type="caution">
    <text evidence="3">The sequence shown here is derived from an EMBL/GenBank/DDBJ whole genome shotgun (WGS) entry which is preliminary data.</text>
</comment>
<feature type="signal peptide" evidence="1">
    <location>
        <begin position="1"/>
        <end position="22"/>
    </location>
</feature>
<protein>
    <submittedName>
        <fullName evidence="3">Secretion protein</fullName>
    </submittedName>
</protein>
<dbReference type="EMBL" id="JAAGUX010000011">
    <property type="protein sequence ID" value="NEW55775.1"/>
    <property type="molecule type" value="Genomic_DNA"/>
</dbReference>
<proteinExistence type="predicted"/>
<dbReference type="PROSITE" id="PS01009">
    <property type="entry name" value="CRISP_1"/>
    <property type="match status" value="1"/>
</dbReference>
<organism evidence="3 4">
    <name type="scientific">Nocardia cyriacigeorgica</name>
    <dbReference type="NCBI Taxonomy" id="135487"/>
    <lineage>
        <taxon>Bacteria</taxon>
        <taxon>Bacillati</taxon>
        <taxon>Actinomycetota</taxon>
        <taxon>Actinomycetes</taxon>
        <taxon>Mycobacteriales</taxon>
        <taxon>Nocardiaceae</taxon>
        <taxon>Nocardia</taxon>
    </lineage>
</organism>